<sequence>MRLGHENSFHAPRACKKICSMRRVHAKSRGATVFSYTSEMGKAHTISLNPGRNSHYKYQPSSFRTSRSELEQFKRKETLELRESFYLLLDFLGYVFIFSNLFLVTTCN</sequence>
<evidence type="ECO:0000313" key="2">
    <source>
        <dbReference type="EMBL" id="RHN55252.1"/>
    </source>
</evidence>
<proteinExistence type="predicted"/>
<accession>A0A396HPJ6</accession>
<name>A0A396HPJ6_MEDTR</name>
<dbReference type="EMBL" id="PSQE01000005">
    <property type="protein sequence ID" value="RHN55252.1"/>
    <property type="molecule type" value="Genomic_DNA"/>
</dbReference>
<dbReference type="AlphaFoldDB" id="A0A396HPJ6"/>
<organism evidence="2">
    <name type="scientific">Medicago truncatula</name>
    <name type="common">Barrel medic</name>
    <name type="synonym">Medicago tribuloides</name>
    <dbReference type="NCBI Taxonomy" id="3880"/>
    <lineage>
        <taxon>Eukaryota</taxon>
        <taxon>Viridiplantae</taxon>
        <taxon>Streptophyta</taxon>
        <taxon>Embryophyta</taxon>
        <taxon>Tracheophyta</taxon>
        <taxon>Spermatophyta</taxon>
        <taxon>Magnoliopsida</taxon>
        <taxon>eudicotyledons</taxon>
        <taxon>Gunneridae</taxon>
        <taxon>Pentapetalae</taxon>
        <taxon>rosids</taxon>
        <taxon>fabids</taxon>
        <taxon>Fabales</taxon>
        <taxon>Fabaceae</taxon>
        <taxon>Papilionoideae</taxon>
        <taxon>50 kb inversion clade</taxon>
        <taxon>NPAAA clade</taxon>
        <taxon>Hologalegina</taxon>
        <taxon>IRL clade</taxon>
        <taxon>Trifolieae</taxon>
        <taxon>Medicago</taxon>
    </lineage>
</organism>
<keyword evidence="1" id="KW-0472">Membrane</keyword>
<keyword evidence="1" id="KW-1133">Transmembrane helix</keyword>
<keyword evidence="1" id="KW-0812">Transmembrane</keyword>
<comment type="caution">
    <text evidence="2">The sequence shown here is derived from an EMBL/GenBank/DDBJ whole genome shotgun (WGS) entry which is preliminary data.</text>
</comment>
<feature type="transmembrane region" description="Helical" evidence="1">
    <location>
        <begin position="84"/>
        <end position="104"/>
    </location>
</feature>
<reference evidence="2" key="1">
    <citation type="journal article" date="2018" name="Nat. Plants">
        <title>Whole-genome landscape of Medicago truncatula symbiotic genes.</title>
        <authorList>
            <person name="Pecrix Y."/>
            <person name="Gamas P."/>
            <person name="Carrere S."/>
        </authorList>
    </citation>
    <scope>NUCLEOTIDE SEQUENCE</scope>
    <source>
        <tissue evidence="2">Leaves</tissue>
    </source>
</reference>
<dbReference type="Gramene" id="rna30403">
    <property type="protein sequence ID" value="RHN55252.1"/>
    <property type="gene ID" value="gene30403"/>
</dbReference>
<protein>
    <recommendedName>
        <fullName evidence="3">Transmembrane protein</fullName>
    </recommendedName>
</protein>
<gene>
    <name evidence="2" type="ORF">MtrunA17_Chr5g0415691</name>
</gene>
<dbReference type="Proteomes" id="UP000265566">
    <property type="component" value="Chromosome 5"/>
</dbReference>
<evidence type="ECO:0008006" key="3">
    <source>
        <dbReference type="Google" id="ProtNLM"/>
    </source>
</evidence>
<evidence type="ECO:0000256" key="1">
    <source>
        <dbReference type="SAM" id="Phobius"/>
    </source>
</evidence>